<evidence type="ECO:0000313" key="8">
    <source>
        <dbReference type="EMBL" id="ABA12135.1"/>
    </source>
</evidence>
<evidence type="ECO:0000256" key="3">
    <source>
        <dbReference type="ARBA" id="ARBA00022801"/>
    </source>
</evidence>
<proteinExistence type="evidence at transcript level"/>
<feature type="binding site" evidence="6">
    <location>
        <position position="138"/>
    </location>
    <ligand>
        <name>Ca(2+)</name>
        <dbReference type="ChEBI" id="CHEBI:29108"/>
    </ligand>
</feature>
<protein>
    <submittedName>
        <fullName evidence="8">35 kDa putative salivary apyrase SP03</fullName>
    </submittedName>
</protein>
<dbReference type="VEuPathDB" id="VectorBase:PARGI1_002507"/>
<comment type="cofactor">
    <cofactor evidence="1 6">
        <name>Ca(2+)</name>
        <dbReference type="ChEBI" id="CHEBI:29108"/>
    </cofactor>
</comment>
<accession>Q0ZSU6</accession>
<dbReference type="SUPFAM" id="SSF101887">
    <property type="entry name" value="Apyrase"/>
    <property type="match status" value="1"/>
</dbReference>
<keyword evidence="4 6" id="KW-0106">Calcium</keyword>
<dbReference type="PANTHER" id="PTHR13023">
    <property type="entry name" value="APYRASE"/>
    <property type="match status" value="1"/>
</dbReference>
<feature type="binding site" evidence="6">
    <location>
        <position position="319"/>
    </location>
    <ligand>
        <name>Ca(2+)</name>
        <dbReference type="ChEBI" id="CHEBI:29108"/>
    </ligand>
</feature>
<dbReference type="AlphaFoldDB" id="Q0ZSU6"/>
<evidence type="ECO:0000256" key="1">
    <source>
        <dbReference type="ARBA" id="ARBA00001913"/>
    </source>
</evidence>
<dbReference type="InterPro" id="IPR036258">
    <property type="entry name" value="Apyrase_sf"/>
</dbReference>
<feature type="binding site" evidence="6">
    <location>
        <position position="206"/>
    </location>
    <ligand>
        <name>Ca(2+)</name>
        <dbReference type="ChEBI" id="CHEBI:29108"/>
    </ligand>
</feature>
<keyword evidence="2 6" id="KW-0479">Metal-binding</keyword>
<evidence type="ECO:0000256" key="6">
    <source>
        <dbReference type="PIRSR" id="PIRSR609283-1"/>
    </source>
</evidence>
<dbReference type="GO" id="GO:0030166">
    <property type="term" value="P:proteoglycan biosynthetic process"/>
    <property type="evidence" value="ECO:0007669"/>
    <property type="project" value="TreeGrafter"/>
</dbReference>
<comment type="similarity">
    <text evidence="5">Belongs to the apyrase family.</text>
</comment>
<evidence type="ECO:0000256" key="4">
    <source>
        <dbReference type="ARBA" id="ARBA00022837"/>
    </source>
</evidence>
<keyword evidence="3" id="KW-0378">Hydrolase</keyword>
<feature type="binding site" evidence="6">
    <location>
        <position position="91"/>
    </location>
    <ligand>
        <name>Ca(2+)</name>
        <dbReference type="ChEBI" id="CHEBI:29108"/>
    </ligand>
</feature>
<name>Q0ZSU6_PHLAR</name>
<dbReference type="Pfam" id="PF06079">
    <property type="entry name" value="Apyrase"/>
    <property type="match status" value="1"/>
</dbReference>
<organism evidence="8">
    <name type="scientific">Phlebotomus argentipes</name>
    <name type="common">Phlebotomine sand fly</name>
    <dbReference type="NCBI Taxonomy" id="94469"/>
    <lineage>
        <taxon>Eukaryota</taxon>
        <taxon>Metazoa</taxon>
        <taxon>Ecdysozoa</taxon>
        <taxon>Arthropoda</taxon>
        <taxon>Hexapoda</taxon>
        <taxon>Insecta</taxon>
        <taxon>Pterygota</taxon>
        <taxon>Neoptera</taxon>
        <taxon>Endopterygota</taxon>
        <taxon>Diptera</taxon>
        <taxon>Nematocera</taxon>
        <taxon>Psychodoidea</taxon>
        <taxon>Psychodidae</taxon>
        <taxon>Phlebotomus</taxon>
        <taxon>Euphlebotomus</taxon>
    </lineage>
</organism>
<feature type="signal peptide" evidence="7">
    <location>
        <begin position="1"/>
        <end position="21"/>
    </location>
</feature>
<feature type="binding site" evidence="6">
    <location>
        <position position="269"/>
    </location>
    <ligand>
        <name>Ca(2+)</name>
        <dbReference type="ChEBI" id="CHEBI:29108"/>
    </ligand>
</feature>
<feature type="chain" id="PRO_5004179493" evidence="7">
    <location>
        <begin position="22"/>
        <end position="331"/>
    </location>
</feature>
<evidence type="ECO:0000256" key="2">
    <source>
        <dbReference type="ARBA" id="ARBA00022723"/>
    </source>
</evidence>
<sequence>MFPKFYSIALITCLIIGIIEAAPRALRFIPFAVIADLDKDSIKDAGKQFTSIVKYGELRDNGENYDLTMKSQNLHYFTRFAYNGRGAELSELLNFNSKLFTVDDKTGIVFEVKYGGNLIPWVILANGNSNKQEGMKAEWATRKGDKMYVGSTGLMWYNEKTKETNSDSMWVKEISRNGEVKSIDWHKQYEAVKKALGMTNGFVWHEAVTWSSHKKLWVFLPRKCTAEKYSRQIEETTGCNKIITANEDFTKVNAVSITDNKNDPASGFSSFKFIPGTNNEHILAIKTIEKDGATATYAKVITLTGKTLLSKKILDTKNEGVEFMRNPQGIV</sequence>
<dbReference type="InterPro" id="IPR009283">
    <property type="entry name" value="Apyrase"/>
</dbReference>
<dbReference type="PANTHER" id="PTHR13023:SF3">
    <property type="entry name" value="SOLUBLE CALCIUM-ACTIVATED NUCLEOTIDASE 1"/>
    <property type="match status" value="1"/>
</dbReference>
<dbReference type="GO" id="GO:0005509">
    <property type="term" value="F:calcium ion binding"/>
    <property type="evidence" value="ECO:0007669"/>
    <property type="project" value="InterPro"/>
</dbReference>
<dbReference type="GO" id="GO:0045134">
    <property type="term" value="F:UDP phosphatase activity"/>
    <property type="evidence" value="ECO:0007669"/>
    <property type="project" value="TreeGrafter"/>
</dbReference>
<dbReference type="EMBL" id="DQ136150">
    <property type="protein sequence ID" value="ABA12135.1"/>
    <property type="molecule type" value="mRNA"/>
</dbReference>
<feature type="binding site" evidence="6">
    <location>
        <position position="90"/>
    </location>
    <ligand>
        <name>Ca(2+)</name>
        <dbReference type="ChEBI" id="CHEBI:29108"/>
    </ligand>
</feature>
<reference evidence="8" key="1">
    <citation type="submission" date="2005-07" db="EMBL/GenBank/DDBJ databases">
        <title>Comparative analysis of the salivary transcripts from sand fly vectors of visceral leishmaniasis.</title>
        <authorList>
            <person name="Anderson J."/>
            <person name="Oliveira F."/>
            <person name="Kamhawi S."/>
            <person name="Reynoso D."/>
            <person name="Seitz A."/>
            <person name="Lawyer P."/>
            <person name="Rowton E."/>
            <person name="MyPham V."/>
            <person name="Garfield M."/>
            <person name="Valenzuela J.G."/>
        </authorList>
    </citation>
    <scope>NUCLEOTIDE SEQUENCE</scope>
</reference>
<dbReference type="GO" id="GO:0004382">
    <property type="term" value="F:GDP phosphatase activity"/>
    <property type="evidence" value="ECO:0007669"/>
    <property type="project" value="TreeGrafter"/>
</dbReference>
<reference evidence="8" key="2">
    <citation type="journal article" date="2006" name="BMC Genomics">
        <title>Comparative salivary gland transcriptomics of sandfly vectors of visceral leishmaniasis.</title>
        <authorList>
            <person name="Anderson J.M."/>
            <person name="Oliveira F."/>
            <person name="Kamhawi S."/>
            <person name="Mans B.J."/>
            <person name="Reynoso D."/>
            <person name="Seitz A.E."/>
            <person name="Lawyer P."/>
            <person name="Garfield M."/>
            <person name="Pham M."/>
            <person name="Valenzuela J.G."/>
        </authorList>
    </citation>
    <scope>NUCLEOTIDE SEQUENCE</scope>
</reference>
<dbReference type="Gene3D" id="2.120.10.100">
    <property type="entry name" value="Apyrase"/>
    <property type="match status" value="1"/>
</dbReference>
<evidence type="ECO:0000256" key="7">
    <source>
        <dbReference type="SAM" id="SignalP"/>
    </source>
</evidence>
<keyword evidence="7" id="KW-0732">Signal</keyword>
<evidence type="ECO:0000256" key="5">
    <source>
        <dbReference type="ARBA" id="ARBA00025738"/>
    </source>
</evidence>